<protein>
    <submittedName>
        <fullName evidence="1">Uncharacterized protein</fullName>
    </submittedName>
</protein>
<evidence type="ECO:0000313" key="1">
    <source>
        <dbReference type="EMBL" id="MDN3569281.1"/>
    </source>
</evidence>
<proteinExistence type="predicted"/>
<dbReference type="EMBL" id="JAUFPT010000003">
    <property type="protein sequence ID" value="MDN3569281.1"/>
    <property type="molecule type" value="Genomic_DNA"/>
</dbReference>
<gene>
    <name evidence="1" type="ORF">QWZ18_01425</name>
</gene>
<reference evidence="2" key="1">
    <citation type="journal article" date="2019" name="Int. J. Syst. Evol. Microbiol.">
        <title>The Global Catalogue of Microorganisms (GCM) 10K type strain sequencing project: providing services to taxonomists for standard genome sequencing and annotation.</title>
        <authorList>
            <consortium name="The Broad Institute Genomics Platform"/>
            <consortium name="The Broad Institute Genome Sequencing Center for Infectious Disease"/>
            <person name="Wu L."/>
            <person name="Ma J."/>
        </authorList>
    </citation>
    <scope>NUCLEOTIDE SEQUENCE [LARGE SCALE GENOMIC DNA]</scope>
    <source>
        <strain evidence="2">CECT 7806</strain>
    </source>
</reference>
<name>A0ABT8AIK0_9HYPH</name>
<dbReference type="RefSeq" id="WP_238293636.1">
    <property type="nucleotide sequence ID" value="NZ_BPQS01000074.1"/>
</dbReference>
<comment type="caution">
    <text evidence="1">The sequence shown here is derived from an EMBL/GenBank/DDBJ whole genome shotgun (WGS) entry which is preliminary data.</text>
</comment>
<keyword evidence="2" id="KW-1185">Reference proteome</keyword>
<dbReference type="Proteomes" id="UP001244297">
    <property type="component" value="Unassembled WGS sequence"/>
</dbReference>
<organism evidence="1 2">
    <name type="scientific">Methylobacterium longum</name>
    <dbReference type="NCBI Taxonomy" id="767694"/>
    <lineage>
        <taxon>Bacteria</taxon>
        <taxon>Pseudomonadati</taxon>
        <taxon>Pseudomonadota</taxon>
        <taxon>Alphaproteobacteria</taxon>
        <taxon>Hyphomicrobiales</taxon>
        <taxon>Methylobacteriaceae</taxon>
        <taxon>Methylobacterium</taxon>
    </lineage>
</organism>
<evidence type="ECO:0000313" key="2">
    <source>
        <dbReference type="Proteomes" id="UP001244297"/>
    </source>
</evidence>
<accession>A0ABT8AIK0</accession>
<sequence length="59" mass="6441">MTEGFEEMVRACIAAHDAVMVHGTSEMQLAAQILLKMIGDQLAKETRYPVGVGDNENYG</sequence>